<comment type="caution">
    <text evidence="2">The sequence shown here is derived from an EMBL/GenBank/DDBJ whole genome shotgun (WGS) entry which is preliminary data.</text>
</comment>
<reference evidence="2 3" key="1">
    <citation type="submission" date="2016-10" db="EMBL/GenBank/DDBJ databases">
        <authorList>
            <person name="Varghese N."/>
            <person name="Submissions S."/>
        </authorList>
    </citation>
    <scope>NUCLEOTIDE SEQUENCE [LARGE SCALE GENOMIC DNA]</scope>
    <source>
        <strain evidence="2 3">IAM 15147</strain>
    </source>
</reference>
<dbReference type="Proteomes" id="UP000198506">
    <property type="component" value="Unassembled WGS sequence"/>
</dbReference>
<dbReference type="RefSeq" id="WP_092916287.1">
    <property type="nucleotide sequence ID" value="NZ_FOZN01000002.1"/>
</dbReference>
<protein>
    <recommendedName>
        <fullName evidence="4">MT0933-like antitoxin protein</fullName>
    </recommendedName>
</protein>
<feature type="region of interest" description="Disordered" evidence="1">
    <location>
        <begin position="23"/>
        <end position="42"/>
    </location>
</feature>
<evidence type="ECO:0000256" key="1">
    <source>
        <dbReference type="SAM" id="MobiDB-lite"/>
    </source>
</evidence>
<proteinExistence type="predicted"/>
<evidence type="ECO:0008006" key="4">
    <source>
        <dbReference type="Google" id="ProtNLM"/>
    </source>
</evidence>
<accession>A0AA94HLD3</accession>
<dbReference type="Gene3D" id="6.10.140.1430">
    <property type="match status" value="1"/>
</dbReference>
<dbReference type="EMBL" id="FOZN01000002">
    <property type="protein sequence ID" value="SFS06604.1"/>
    <property type="molecule type" value="Genomic_DNA"/>
</dbReference>
<dbReference type="AlphaFoldDB" id="A0AA94HLD3"/>
<evidence type="ECO:0000313" key="2">
    <source>
        <dbReference type="EMBL" id="SFS06604.1"/>
    </source>
</evidence>
<feature type="region of interest" description="Disordered" evidence="1">
    <location>
        <begin position="47"/>
        <end position="102"/>
    </location>
</feature>
<organism evidence="2 3">
    <name type="scientific">Agrococcus baldri</name>
    <dbReference type="NCBI Taxonomy" id="153730"/>
    <lineage>
        <taxon>Bacteria</taxon>
        <taxon>Bacillati</taxon>
        <taxon>Actinomycetota</taxon>
        <taxon>Actinomycetes</taxon>
        <taxon>Micrococcales</taxon>
        <taxon>Microbacteriaceae</taxon>
        <taxon>Agrococcus</taxon>
    </lineage>
</organism>
<gene>
    <name evidence="2" type="ORF">SAMN04487783_0851</name>
</gene>
<name>A0AA94HLD3_9MICO</name>
<keyword evidence="3" id="KW-1185">Reference proteome</keyword>
<sequence length="102" mass="10324">MGILDDAKDKLGDAAGWVKDRAEQIGDQAQDAGQTIGGKAADAKHWVESRVGGSDAGNPTPEARSGGGGEFATDWVDVSTDDSADAPQADAVEPGAEGDRNA</sequence>
<evidence type="ECO:0000313" key="3">
    <source>
        <dbReference type="Proteomes" id="UP000198506"/>
    </source>
</evidence>